<reference evidence="1 2" key="1">
    <citation type="submission" date="2020-02" db="EMBL/GenBank/DDBJ databases">
        <authorList>
            <person name="Zheng R.K."/>
            <person name="Sun C.M."/>
        </authorList>
    </citation>
    <scope>NUCLEOTIDE SEQUENCE [LARGE SCALE GENOMIC DNA]</scope>
    <source>
        <strain evidence="2">zrk13</strain>
    </source>
</reference>
<evidence type="ECO:0000313" key="1">
    <source>
        <dbReference type="EMBL" id="QMS84341.1"/>
    </source>
</evidence>
<accession>A0A7L7KNM2</accession>
<dbReference type="KEGG" id="xcl:G4Z02_00815"/>
<keyword evidence="2" id="KW-1185">Reference proteome</keyword>
<protein>
    <submittedName>
        <fullName evidence="1">Uncharacterized protein</fullName>
    </submittedName>
</protein>
<organism evidence="1 2">
    <name type="scientific">Candidatus Xianfuyuplasma coldseepsis</name>
    <dbReference type="NCBI Taxonomy" id="2782163"/>
    <lineage>
        <taxon>Bacteria</taxon>
        <taxon>Bacillati</taxon>
        <taxon>Mycoplasmatota</taxon>
        <taxon>Mollicutes</taxon>
        <taxon>Candidatus Izemoplasmatales</taxon>
        <taxon>Candidatus Izemoplasmataceae</taxon>
        <taxon>Candidatus Xianfuyuplasma</taxon>
    </lineage>
</organism>
<dbReference type="Proteomes" id="UP000514720">
    <property type="component" value="Chromosome"/>
</dbReference>
<dbReference type="RefSeq" id="WP_258877953.1">
    <property type="nucleotide sequence ID" value="NZ_CP048914.1"/>
</dbReference>
<dbReference type="EMBL" id="CP048914">
    <property type="protein sequence ID" value="QMS84341.1"/>
    <property type="molecule type" value="Genomic_DNA"/>
</dbReference>
<dbReference type="AlphaFoldDB" id="A0A7L7KNM2"/>
<gene>
    <name evidence="1" type="ORF">G4Z02_00815</name>
</gene>
<evidence type="ECO:0000313" key="2">
    <source>
        <dbReference type="Proteomes" id="UP000514720"/>
    </source>
</evidence>
<proteinExistence type="predicted"/>
<name>A0A7L7KNM2_9MOLU</name>
<sequence>MFIESEKTIIKSIEKYVEPYHSISIIGMAKNAGKTTVLNTIISAHKTKRLAISSVGLDGEEIDTITNQNKPRIQVYPGMIIATTKECLDQSTITYVIHENTNIRTALGTVVICEVIRAGLILVAGPSSRNKMKKLKSIITKYEPYKILFDGALFRKSIASRELVDGIIFVTGASYSSNIDKVINDTKITIDHYSIKAVEQSLKINVKTNENNIIIFENKAIKTVTKDNIIDKEHILEQFLTEETRVLYLPRSLNEKIVEVILSNKNKLTQFKIIVQDATYILLKPQTLAKLSKIGIKISVLNPIDIIFVAYNPISPYGYSFDNNEFKSKLRAAIGFEPINVLQDLE</sequence>